<evidence type="ECO:0000313" key="1">
    <source>
        <dbReference type="Proteomes" id="UP000887580"/>
    </source>
</evidence>
<dbReference type="WBParaSite" id="PS1159_v2.g3194.t1">
    <property type="protein sequence ID" value="PS1159_v2.g3194.t1"/>
    <property type="gene ID" value="PS1159_v2.g3194"/>
</dbReference>
<name>A0AC35GAA3_9BILA</name>
<protein>
    <submittedName>
        <fullName evidence="2">BTB domain-containing protein</fullName>
    </submittedName>
</protein>
<accession>A0AC35GAA3</accession>
<dbReference type="Proteomes" id="UP000887580">
    <property type="component" value="Unplaced"/>
</dbReference>
<organism evidence="1 2">
    <name type="scientific">Panagrolaimus sp. PS1159</name>
    <dbReference type="NCBI Taxonomy" id="55785"/>
    <lineage>
        <taxon>Eukaryota</taxon>
        <taxon>Metazoa</taxon>
        <taxon>Ecdysozoa</taxon>
        <taxon>Nematoda</taxon>
        <taxon>Chromadorea</taxon>
        <taxon>Rhabditida</taxon>
        <taxon>Tylenchina</taxon>
        <taxon>Panagrolaimomorpha</taxon>
        <taxon>Panagrolaimoidea</taxon>
        <taxon>Panagrolaimidae</taxon>
        <taxon>Panagrolaimus</taxon>
    </lineage>
</organism>
<reference evidence="2" key="1">
    <citation type="submission" date="2022-11" db="UniProtKB">
        <authorList>
            <consortium name="WormBaseParasite"/>
        </authorList>
    </citation>
    <scope>IDENTIFICATION</scope>
</reference>
<evidence type="ECO:0000313" key="2">
    <source>
        <dbReference type="WBParaSite" id="PS1159_v2.g3194.t1"/>
    </source>
</evidence>
<sequence>MHRKRTRTSAPTKTFVAPNNHRLNATVPTLPFYSSNPPPGKCLPPFVRVIHRVSPPSALKVLPQSPGPSNSPIQSPSVSISNEKNDTSLQQNEDNVLKDSNDGLQNVSTNPADELYTSDVTTNTPLASDETLAKKSRFESLPSAIPSPIVQHSELCAILANTEFYDVILVASDGTHIPAHRSILSYYSPVFKPIFKNSKEFPVQIEMKDFDVDTIQAALDFMIFKPDSIVGKELALLKLALKYDVPKLMESRAVDADKLTVTKSNVVEFVQIAYEYNLEELKEKCLKVLAENKKEIDVAKCRLPYNIIIDLINVL</sequence>
<proteinExistence type="predicted"/>